<gene>
    <name evidence="1" type="ORF">K1T71_012901</name>
</gene>
<proteinExistence type="predicted"/>
<keyword evidence="2" id="KW-1185">Reference proteome</keyword>
<sequence length="1803" mass="202161">MNLQAVIIAACLVACSAQFVDEMQIYEGQCLGENRFPCMEGGCIYHHQYCDGHVDCQDGSDESLCLHNHPNATLCNETHEYMCQDQIRCIPRVLICNNDTDCDDGSDEMNCTVTQLAPVNSTCKGFTCGDGKCISQLWVCDGTYDCSDYSDEINTDLCRHVNHRYLDSAFCNRYDQKFNLLYHLCNDSSFCLPEDMMYDGVKDCKDGSDEDASLANWHTMCAKHECFANDTACRPTRQGPSCVCRETTMNYNPVTRKCEDVNECQQDVPQCSHKCINFDGHFVCTCEEGYTLNKFGYLCFAQGPEAVLFFSTRTEIKYLKIKSKQLFIIATGLKQAHGVSYDGKFLYWSETADGHQSIVRAHLEDVKGSKQVIVGLGLEDPGDIAIDWLGGNIYFGDAERGIISACTTDGAICTTIKTQTWHPRYVTLDAKNGKMYWADWHTRPVIMSAKMDGSAAEVLVNKLQTFPTGLAVDAPNDRLYYVDKTICVLVLSTKNVYTLFEEPFHHPYSLSVFENTVYWSDWTSNTIQTKDKLHDNKAKREILLTLDSPVFGMHMYHPALMNNTVNPCNGHLCSHFCFVTSNSTHVCGCPEGMQLKNNKCEHIASYHPQYLIVGGGELFTRVQYNSLGNPETHATSFNIGRVQAMAYDSARDTLYIYDGQRRTVNYINMSDYSLGFTHTLLYNGLDNVVDMDYDYASDSLYILDAGYRTIDVVSLRTLHRAMVYKFPDEEIPIGFCVMPEYGRMLVAVVESQENDIIHIENIGLDGEGRHHILMNKLKGPHVRLKYDSLVDLVYVSDEGNGLIEFMHPEGMGREIFRELSTTITSMALTDAYVFWTDRRTSRLFWAVVHESTHRVRRINLSIFPNNTQILLQTASIVHRPSEHPCLKDPCSHICVQIPNDIPHTIPVAYKCICPLGLVKNGAKCVEAARCGYHEMYCKRSNMCFPLRSRCDGKKDCVYGEDEEDCDELLDNTSICMAHEINCNGVCISKNDANSCMPDIKTSTDNTDHHDTFVFNQCSVTQFKCHSGSVCVSRSQMCDDQPDCPDGSDEHRSHCDVLACYDSEFMCASGSCILKTWKCDGDRDCNDGSDEIDCPNMTCAPGYYQCRDRQCIEMRRRCDGRQDCFDFSDEEDCEEPVIFEVEESLPPRCADWEYACELNRSICLPPTTRCNIKIDCPGGTDEAGCEHMCGKHFLCSQQHFCIDISKVCNGQNNCEDGSDETPEACAKLNKTSKYYPIQVFPADCIDGYTCTTRQCIGWGDVCDGSAQCSDGSDEGGLCASACKTQKCPYTCQKTPTGGHCICPIGYRSDPSGCVDIDECANEFCSQGCINIHGSFICSCHYGYALRSDRRSCKAVKGNMSILYISGNTVRSISADGYGSVEYNDPEISGITHMDFNVRQNKLYVTSAESGKLIEVNGTHDVIAVTNIGHPTKVAVDWITGNVYFADNTPSDSCIRVCNVLKNRCAKLQKLPSDAKVSALIVDPSSRRMFYCVNRELESVVWSASLSGSNVTDLATFRNCTGLAVDSFKRQLYVAETGPAQIIRINYEGEMHMKILADHPHLQAPHGLAIFEDHIYYLVANTFRLSRCMMFGPKHCETYIYRVFDANTFVIRHESVQRDDLLNVCVGVECSGVCASSDKGAVCLCDDGAVAKDGKCQLLKQSELPLFNGWSRQDYARAHSASFTVVVAVLTLVVIYVTLFVYYHFVYKPKRNRASTYTEVRFQNASPAMSFNNPTVEMGIDGNANTEFVNPLQYVRNVYQSFRHNTRPIGTSGLSFSVPRSPQQDLSDTESDLDYREDKSMIGKR</sequence>
<dbReference type="Proteomes" id="UP000824533">
    <property type="component" value="Linkage Group LG24"/>
</dbReference>
<accession>A0ACC1CIN9</accession>
<evidence type="ECO:0000313" key="1">
    <source>
        <dbReference type="EMBL" id="KAJ0171351.1"/>
    </source>
</evidence>
<name>A0ACC1CIN9_9NEOP</name>
<comment type="caution">
    <text evidence="1">The sequence shown here is derived from an EMBL/GenBank/DDBJ whole genome shotgun (WGS) entry which is preliminary data.</text>
</comment>
<dbReference type="EMBL" id="CM034410">
    <property type="protein sequence ID" value="KAJ0171351.1"/>
    <property type="molecule type" value="Genomic_DNA"/>
</dbReference>
<organism evidence="1 2">
    <name type="scientific">Dendrolimus kikuchii</name>
    <dbReference type="NCBI Taxonomy" id="765133"/>
    <lineage>
        <taxon>Eukaryota</taxon>
        <taxon>Metazoa</taxon>
        <taxon>Ecdysozoa</taxon>
        <taxon>Arthropoda</taxon>
        <taxon>Hexapoda</taxon>
        <taxon>Insecta</taxon>
        <taxon>Pterygota</taxon>
        <taxon>Neoptera</taxon>
        <taxon>Endopterygota</taxon>
        <taxon>Lepidoptera</taxon>
        <taxon>Glossata</taxon>
        <taxon>Ditrysia</taxon>
        <taxon>Bombycoidea</taxon>
        <taxon>Lasiocampidae</taxon>
        <taxon>Dendrolimus</taxon>
    </lineage>
</organism>
<evidence type="ECO:0000313" key="2">
    <source>
        <dbReference type="Proteomes" id="UP000824533"/>
    </source>
</evidence>
<protein>
    <submittedName>
        <fullName evidence="1">Uncharacterized protein</fullName>
    </submittedName>
</protein>
<reference evidence="1 2" key="1">
    <citation type="journal article" date="2021" name="Front. Genet.">
        <title>Chromosome-Level Genome Assembly Reveals Significant Gene Expansion in the Toll and IMD Signaling Pathways of Dendrolimus kikuchii.</title>
        <authorList>
            <person name="Zhou J."/>
            <person name="Wu P."/>
            <person name="Xiong Z."/>
            <person name="Liu N."/>
            <person name="Zhao N."/>
            <person name="Ji M."/>
            <person name="Qiu Y."/>
            <person name="Yang B."/>
        </authorList>
    </citation>
    <scope>NUCLEOTIDE SEQUENCE [LARGE SCALE GENOMIC DNA]</scope>
    <source>
        <strain evidence="1">Ann1</strain>
    </source>
</reference>